<dbReference type="OrthoDB" id="676730at2"/>
<evidence type="ECO:0008006" key="4">
    <source>
        <dbReference type="Google" id="ProtNLM"/>
    </source>
</evidence>
<organism evidence="2 3">
    <name type="scientific">Pedobacter steynii</name>
    <dbReference type="NCBI Taxonomy" id="430522"/>
    <lineage>
        <taxon>Bacteria</taxon>
        <taxon>Pseudomonadati</taxon>
        <taxon>Bacteroidota</taxon>
        <taxon>Sphingobacteriia</taxon>
        <taxon>Sphingobacteriales</taxon>
        <taxon>Sphingobacteriaceae</taxon>
        <taxon>Pedobacter</taxon>
    </lineage>
</organism>
<reference evidence="3" key="1">
    <citation type="submission" date="2016-10" db="EMBL/GenBank/DDBJ databases">
        <authorList>
            <person name="Varghese N."/>
            <person name="Submissions S."/>
        </authorList>
    </citation>
    <scope>NUCLEOTIDE SEQUENCE [LARGE SCALE GENOMIC DNA]</scope>
    <source>
        <strain evidence="3">DSM 19110</strain>
    </source>
</reference>
<name>A0A1H0AP78_9SPHI</name>
<evidence type="ECO:0000313" key="2">
    <source>
        <dbReference type="EMBL" id="SDN35134.1"/>
    </source>
</evidence>
<dbReference type="AlphaFoldDB" id="A0A1H0AP78"/>
<keyword evidence="3" id="KW-1185">Reference proteome</keyword>
<evidence type="ECO:0000256" key="1">
    <source>
        <dbReference type="SAM" id="Phobius"/>
    </source>
</evidence>
<dbReference type="Proteomes" id="UP000183200">
    <property type="component" value="Unassembled WGS sequence"/>
</dbReference>
<keyword evidence="1" id="KW-0812">Transmembrane</keyword>
<gene>
    <name evidence="2" type="ORF">SAMN05421820_107155</name>
</gene>
<evidence type="ECO:0000313" key="3">
    <source>
        <dbReference type="Proteomes" id="UP000183200"/>
    </source>
</evidence>
<dbReference type="EMBL" id="FNGY01000007">
    <property type="protein sequence ID" value="SDN35134.1"/>
    <property type="molecule type" value="Genomic_DNA"/>
</dbReference>
<protein>
    <recommendedName>
        <fullName evidence="4">Type IV pilus biogenesis</fullName>
    </recommendedName>
</protein>
<accession>A0A1H0AP78</accession>
<dbReference type="RefSeq" id="WP_074610312.1">
    <property type="nucleotide sequence ID" value="NZ_FNGY01000007.1"/>
</dbReference>
<sequence>MQVGKNKKLTYLLICAVAVVWGVILYRVFFNQMDDDYEMKSQPVVRKQEPYDQYALKADTFKLALNYKDPFLGVVAPEPKVVAVPAQPVNFAPAPFKPQINWSSIKYSGYVVNPVTKKIVSIVVVNGKERMLSEGEFLEGVKLIKNKKDSILVFWQGKQKHIKQ</sequence>
<keyword evidence="1" id="KW-0472">Membrane</keyword>
<feature type="transmembrane region" description="Helical" evidence="1">
    <location>
        <begin position="9"/>
        <end position="29"/>
    </location>
</feature>
<proteinExistence type="predicted"/>
<keyword evidence="1" id="KW-1133">Transmembrane helix</keyword>